<feature type="region of interest" description="Disordered" evidence="1">
    <location>
        <begin position="166"/>
        <end position="213"/>
    </location>
</feature>
<organism evidence="2">
    <name type="scientific">uncultured Acetobacteraceae bacterium</name>
    <dbReference type="NCBI Taxonomy" id="169975"/>
    <lineage>
        <taxon>Bacteria</taxon>
        <taxon>Pseudomonadati</taxon>
        <taxon>Pseudomonadota</taxon>
        <taxon>Alphaproteobacteria</taxon>
        <taxon>Acetobacterales</taxon>
        <taxon>Acetobacteraceae</taxon>
        <taxon>environmental samples</taxon>
    </lineage>
</organism>
<evidence type="ECO:0000313" key="2">
    <source>
        <dbReference type="EMBL" id="CAA9236080.1"/>
    </source>
</evidence>
<sequence>ADDSGPFPNPLLRPLGGEGVPQATRGRPAALRIRRSHAPAPRRPRARAGDAVSASRSAHAGTARVALSRQGQRAALESVARWPHRPHHDALLARAPGPRPVLGHRIRRALHRPVAPLLRRLREGRQRPLGADGLPAPRFPRMAVLAVARLARRAAERRGGREQLHAGVPRFGPAHAGGGRGLPGRLGRPPRVQLRHGRVGARPQARRPRRRRRVHARVLPPPVLQRHGARHVPRARNPGVQADLLPHRVPPGHAVAPGEALLVRRRAAPGVARRSFGAGARDPQSGVLAPARAVAAAGQLLARRVRAV</sequence>
<gene>
    <name evidence="2" type="ORF">AVDCRST_MAG08-1367</name>
</gene>
<feature type="compositionally biased region" description="Basic residues" evidence="1">
    <location>
        <begin position="32"/>
        <end position="46"/>
    </location>
</feature>
<accession>A0A6J4HZC7</accession>
<protein>
    <submittedName>
        <fullName evidence="2">Uncharacterized protein</fullName>
    </submittedName>
</protein>
<evidence type="ECO:0000256" key="1">
    <source>
        <dbReference type="SAM" id="MobiDB-lite"/>
    </source>
</evidence>
<name>A0A6J4HZC7_9PROT</name>
<feature type="compositionally biased region" description="Gly residues" evidence="1">
    <location>
        <begin position="175"/>
        <end position="184"/>
    </location>
</feature>
<reference evidence="2" key="1">
    <citation type="submission" date="2020-02" db="EMBL/GenBank/DDBJ databases">
        <authorList>
            <person name="Meier V. D."/>
        </authorList>
    </citation>
    <scope>NUCLEOTIDE SEQUENCE</scope>
    <source>
        <strain evidence="2">AVDCRST_MAG08</strain>
    </source>
</reference>
<feature type="non-terminal residue" evidence="2">
    <location>
        <position position="1"/>
    </location>
</feature>
<feature type="region of interest" description="Disordered" evidence="1">
    <location>
        <begin position="1"/>
        <end position="72"/>
    </location>
</feature>
<feature type="non-terminal residue" evidence="2">
    <location>
        <position position="308"/>
    </location>
</feature>
<feature type="compositionally biased region" description="Basic residues" evidence="1">
    <location>
        <begin position="193"/>
        <end position="213"/>
    </location>
</feature>
<dbReference type="EMBL" id="CADCTG010000126">
    <property type="protein sequence ID" value="CAA9236080.1"/>
    <property type="molecule type" value="Genomic_DNA"/>
</dbReference>
<proteinExistence type="predicted"/>
<feature type="region of interest" description="Disordered" evidence="1">
    <location>
        <begin position="87"/>
        <end position="107"/>
    </location>
</feature>
<dbReference type="AlphaFoldDB" id="A0A6J4HZC7"/>